<proteinExistence type="predicted"/>
<sequence length="109" mass="11952">MRLLQALAAWLVTRGPWLRHFTAGTNLRERSAMPTKILEAIAAAAAPIIAERLAQELRDALPEIAEHLVDAVIGKLPDMAHLDEALIAVLNTALSEVTKNLPFPFNLRP</sequence>
<organism evidence="1 2">
    <name type="scientific">Mycobacterium phage SirPhilip</name>
    <dbReference type="NCBI Taxonomy" id="2015824"/>
    <lineage>
        <taxon>Viruses</taxon>
        <taxon>Duplodnaviria</taxon>
        <taxon>Heunggongvirae</taxon>
        <taxon>Uroviricota</taxon>
        <taxon>Caudoviricetes</taxon>
        <taxon>Weiservirinae</taxon>
        <taxon>Anayavirus</taxon>
        <taxon>Anayavirus sirphilip</taxon>
    </lineage>
</organism>
<accession>A0A222ZLF8</accession>
<evidence type="ECO:0000313" key="1">
    <source>
        <dbReference type="EMBL" id="ASR85298.1"/>
    </source>
</evidence>
<reference evidence="2" key="1">
    <citation type="submission" date="2017-06" db="EMBL/GenBank/DDBJ databases">
        <authorList>
            <person name="Kim H.J."/>
            <person name="Triplett B.A."/>
        </authorList>
    </citation>
    <scope>NUCLEOTIDE SEQUENCE [LARGE SCALE GENOMIC DNA]</scope>
</reference>
<keyword evidence="2" id="KW-1185">Reference proteome</keyword>
<name>A0A222ZLF8_9CAUD</name>
<gene>
    <name evidence="1" type="primary">96</name>
    <name evidence="1" type="ORF">SEA_SIRPHILIP_96</name>
</gene>
<protein>
    <submittedName>
        <fullName evidence="1">Uncharacterized protein</fullName>
    </submittedName>
</protein>
<dbReference type="GeneID" id="60325463"/>
<dbReference type="KEGG" id="vg:60325463"/>
<dbReference type="EMBL" id="MF324911">
    <property type="protein sequence ID" value="ASR85298.1"/>
    <property type="molecule type" value="Genomic_DNA"/>
</dbReference>
<evidence type="ECO:0000313" key="2">
    <source>
        <dbReference type="Proteomes" id="UP000224266"/>
    </source>
</evidence>
<dbReference type="Proteomes" id="UP000224266">
    <property type="component" value="Segment"/>
</dbReference>
<dbReference type="RefSeq" id="YP_009953980.1">
    <property type="nucleotide sequence ID" value="NC_051627.1"/>
</dbReference>